<evidence type="ECO:0000256" key="5">
    <source>
        <dbReference type="ARBA" id="ARBA00023136"/>
    </source>
</evidence>
<feature type="transmembrane region" description="Helical" evidence="6">
    <location>
        <begin position="126"/>
        <end position="143"/>
    </location>
</feature>
<dbReference type="PROSITE" id="PS51257">
    <property type="entry name" value="PROKAR_LIPOPROTEIN"/>
    <property type="match status" value="1"/>
</dbReference>
<keyword evidence="9" id="KW-1185">Reference proteome</keyword>
<gene>
    <name evidence="8" type="ORF">AGR7A_pAt30122</name>
</gene>
<sequence>MIPRSSGYLFAVLACLIFAVQDGISKHLVAIYPPAFITMLRFWAFAVFALLLVARTRGGLARAAVSTRPWLQALRGGLLALQIVIAIHSFDIAGLAYTQSVFAAGPILVTALSVPILGEKVGWRRWLAVGAGLCGVLLIIGPFETDIGLRTMPPLVATVMLSLYVIATRMANRTDNSATSFLYTGVGGAIVMSFWGPFYWASFSGTDAILMLVLCCTSTSGHYCLIRAYEKLNAAEVQPIMYLQVVSALLVGATFFDEQITLSMIAGAAIVIAAGLFTAFRERSSAASRSR</sequence>
<proteinExistence type="inferred from homology"/>
<feature type="transmembrane region" description="Helical" evidence="6">
    <location>
        <begin position="73"/>
        <end position="90"/>
    </location>
</feature>
<evidence type="ECO:0000313" key="9">
    <source>
        <dbReference type="Proteomes" id="UP000192140"/>
    </source>
</evidence>
<dbReference type="SUPFAM" id="SSF103481">
    <property type="entry name" value="Multidrug resistance efflux transporter EmrE"/>
    <property type="match status" value="2"/>
</dbReference>
<organism evidence="8 9">
    <name type="scientific">Agrobacterium deltaense NCPPB 1641</name>
    <dbReference type="NCBI Taxonomy" id="1183425"/>
    <lineage>
        <taxon>Bacteria</taxon>
        <taxon>Pseudomonadati</taxon>
        <taxon>Pseudomonadota</taxon>
        <taxon>Alphaproteobacteria</taxon>
        <taxon>Hyphomicrobiales</taxon>
        <taxon>Rhizobiaceae</taxon>
        <taxon>Rhizobium/Agrobacterium group</taxon>
        <taxon>Agrobacterium</taxon>
    </lineage>
</organism>
<evidence type="ECO:0000256" key="2">
    <source>
        <dbReference type="ARBA" id="ARBA00009853"/>
    </source>
</evidence>
<feature type="transmembrane region" description="Helical" evidence="6">
    <location>
        <begin position="149"/>
        <end position="168"/>
    </location>
</feature>
<accession>A0A1S7UB09</accession>
<dbReference type="InterPro" id="IPR037185">
    <property type="entry name" value="EmrE-like"/>
</dbReference>
<feature type="transmembrane region" description="Helical" evidence="6">
    <location>
        <begin position="180"/>
        <end position="202"/>
    </location>
</feature>
<comment type="caution">
    <text evidence="8">The sequence shown here is derived from an EMBL/GenBank/DDBJ whole genome shotgun (WGS) entry which is preliminary data.</text>
</comment>
<comment type="subcellular location">
    <subcellularLocation>
        <location evidence="1">Membrane</location>
        <topology evidence="1">Multi-pass membrane protein</topology>
    </subcellularLocation>
</comment>
<dbReference type="RefSeq" id="WP_080855354.1">
    <property type="nucleotide sequence ID" value="NZ_LT009777.1"/>
</dbReference>
<dbReference type="GO" id="GO:0016020">
    <property type="term" value="C:membrane"/>
    <property type="evidence" value="ECO:0007669"/>
    <property type="project" value="UniProtKB-SubCell"/>
</dbReference>
<feature type="transmembrane region" description="Helical" evidence="6">
    <location>
        <begin position="240"/>
        <end position="256"/>
    </location>
</feature>
<evidence type="ECO:0000256" key="1">
    <source>
        <dbReference type="ARBA" id="ARBA00004141"/>
    </source>
</evidence>
<dbReference type="PANTHER" id="PTHR22911:SF6">
    <property type="entry name" value="SOLUTE CARRIER FAMILY 35 MEMBER G1"/>
    <property type="match status" value="1"/>
</dbReference>
<dbReference type="PANTHER" id="PTHR22911">
    <property type="entry name" value="ACYL-MALONYL CONDENSING ENZYME-RELATED"/>
    <property type="match status" value="1"/>
</dbReference>
<evidence type="ECO:0000313" key="8">
    <source>
        <dbReference type="EMBL" id="CVI64074.1"/>
    </source>
</evidence>
<evidence type="ECO:0000259" key="7">
    <source>
        <dbReference type="Pfam" id="PF00892"/>
    </source>
</evidence>
<evidence type="ECO:0000256" key="4">
    <source>
        <dbReference type="ARBA" id="ARBA00022989"/>
    </source>
</evidence>
<dbReference type="Gene3D" id="1.10.3730.20">
    <property type="match status" value="1"/>
</dbReference>
<reference evidence="8" key="1">
    <citation type="submission" date="2016-01" db="EMBL/GenBank/DDBJ databases">
        <authorList>
            <person name="Regsiter A."/>
            <person name="william w."/>
        </authorList>
    </citation>
    <scope>NUCLEOTIDE SEQUENCE</scope>
    <source>
        <strain evidence="8">NCPPB 1641</strain>
    </source>
</reference>
<name>A0A1S7UB09_9HYPH</name>
<dbReference type="AlphaFoldDB" id="A0A1S7UB09"/>
<evidence type="ECO:0000256" key="6">
    <source>
        <dbReference type="SAM" id="Phobius"/>
    </source>
</evidence>
<feature type="transmembrane region" description="Helical" evidence="6">
    <location>
        <begin position="262"/>
        <end position="280"/>
    </location>
</feature>
<comment type="similarity">
    <text evidence="2">Belongs to the drug/metabolite transporter (DMT) superfamily. 10 TMS drug/metabolite exporter (DME) (TC 2.A.7.3) family.</text>
</comment>
<evidence type="ECO:0000256" key="3">
    <source>
        <dbReference type="ARBA" id="ARBA00022692"/>
    </source>
</evidence>
<protein>
    <recommendedName>
        <fullName evidence="7">EamA domain-containing protein</fullName>
    </recommendedName>
</protein>
<dbReference type="InterPro" id="IPR000620">
    <property type="entry name" value="EamA_dom"/>
</dbReference>
<feature type="domain" description="EamA" evidence="7">
    <location>
        <begin position="155"/>
        <end position="277"/>
    </location>
</feature>
<feature type="transmembrane region" description="Helical" evidence="6">
    <location>
        <begin position="35"/>
        <end position="53"/>
    </location>
</feature>
<dbReference type="EMBL" id="FCNP01000050">
    <property type="protein sequence ID" value="CVI64074.1"/>
    <property type="molecule type" value="Genomic_DNA"/>
</dbReference>
<feature type="domain" description="EamA" evidence="7">
    <location>
        <begin position="6"/>
        <end position="140"/>
    </location>
</feature>
<keyword evidence="4 6" id="KW-1133">Transmembrane helix</keyword>
<feature type="transmembrane region" description="Helical" evidence="6">
    <location>
        <begin position="208"/>
        <end position="228"/>
    </location>
</feature>
<keyword evidence="3 6" id="KW-0812">Transmembrane</keyword>
<feature type="transmembrane region" description="Helical" evidence="6">
    <location>
        <begin position="96"/>
        <end position="114"/>
    </location>
</feature>
<keyword evidence="5 6" id="KW-0472">Membrane</keyword>
<dbReference type="Proteomes" id="UP000192140">
    <property type="component" value="Unassembled WGS sequence"/>
</dbReference>
<dbReference type="Pfam" id="PF00892">
    <property type="entry name" value="EamA"/>
    <property type="match status" value="2"/>
</dbReference>